<feature type="transmembrane region" description="Helical" evidence="8">
    <location>
        <begin position="229"/>
        <end position="247"/>
    </location>
</feature>
<name>A0ABT1IJ80_9PSEU</name>
<accession>A0ABT1IJ80</accession>
<evidence type="ECO:0000256" key="5">
    <source>
        <dbReference type="ARBA" id="ARBA00022989"/>
    </source>
</evidence>
<sequence length="367" mass="38382">MRFFLVLCGVVAVVLTCVVLVIATMADPVDLAVYRSGAEIFLGGRELYGGPVNNGLLFTYPPFSAIVFTPLALLSLPVAQVVVVLLNGMLLALIAHRCAGKLWPLVTAAAVLTEAVHTSLNLGQVNLLLLALVLLAPRWGTGVAAGIKLTPVIFVGLLLVQRRFRDALIATCVGAATVALGFAVMPADSVTYWLRGTFADSTRVFAEPGSSHNQSLRGLLLRAGVESPAVWIGLAVVVVAAALVVAAKADHVLGVAVVGMAGATVSPWSWGHHWVWLVPLIAVVVRELAARKWVWLVPVPFLLATPPPVLALVNPLVGTPVITGGPLHFLLGNAYVLVFLATLLTVALSHPALAAQARSGEHAVGGR</sequence>
<evidence type="ECO:0000256" key="4">
    <source>
        <dbReference type="ARBA" id="ARBA00022692"/>
    </source>
</evidence>
<evidence type="ECO:0000256" key="6">
    <source>
        <dbReference type="ARBA" id="ARBA00023136"/>
    </source>
</evidence>
<gene>
    <name evidence="9" type="ORF">LV75_005241</name>
</gene>
<keyword evidence="2" id="KW-1003">Cell membrane</keyword>
<evidence type="ECO:0000256" key="2">
    <source>
        <dbReference type="ARBA" id="ARBA00022475"/>
    </source>
</evidence>
<keyword evidence="4 8" id="KW-0812">Transmembrane</keyword>
<comment type="similarity">
    <text evidence="7">Belongs to the glycosyltransferase 87 family.</text>
</comment>
<keyword evidence="3" id="KW-0808">Transferase</keyword>
<feature type="transmembrane region" description="Helical" evidence="8">
    <location>
        <begin position="102"/>
        <end position="120"/>
    </location>
</feature>
<evidence type="ECO:0000256" key="1">
    <source>
        <dbReference type="ARBA" id="ARBA00004651"/>
    </source>
</evidence>
<feature type="transmembrane region" description="Helical" evidence="8">
    <location>
        <begin position="65"/>
        <end position="95"/>
    </location>
</feature>
<evidence type="ECO:0000256" key="7">
    <source>
        <dbReference type="ARBA" id="ARBA00024033"/>
    </source>
</evidence>
<evidence type="ECO:0000256" key="8">
    <source>
        <dbReference type="SAM" id="Phobius"/>
    </source>
</evidence>
<keyword evidence="6 8" id="KW-0472">Membrane</keyword>
<dbReference type="Proteomes" id="UP001205185">
    <property type="component" value="Unassembled WGS sequence"/>
</dbReference>
<organism evidence="9 10">
    <name type="scientific">Actinokineospora diospyrosa</name>
    <dbReference type="NCBI Taxonomy" id="103728"/>
    <lineage>
        <taxon>Bacteria</taxon>
        <taxon>Bacillati</taxon>
        <taxon>Actinomycetota</taxon>
        <taxon>Actinomycetes</taxon>
        <taxon>Pseudonocardiales</taxon>
        <taxon>Pseudonocardiaceae</taxon>
        <taxon>Actinokineospora</taxon>
    </lineage>
</organism>
<feature type="transmembrane region" description="Helical" evidence="8">
    <location>
        <begin position="252"/>
        <end position="268"/>
    </location>
</feature>
<comment type="caution">
    <text evidence="9">The sequence shown here is derived from an EMBL/GenBank/DDBJ whole genome shotgun (WGS) entry which is preliminary data.</text>
</comment>
<dbReference type="InterPro" id="IPR018584">
    <property type="entry name" value="GT87"/>
</dbReference>
<keyword evidence="10" id="KW-1185">Reference proteome</keyword>
<feature type="transmembrane region" description="Helical" evidence="8">
    <location>
        <begin position="167"/>
        <end position="185"/>
    </location>
</feature>
<feature type="transmembrane region" description="Helical" evidence="8">
    <location>
        <begin position="140"/>
        <end position="160"/>
    </location>
</feature>
<evidence type="ECO:0000313" key="9">
    <source>
        <dbReference type="EMBL" id="MCP2272715.1"/>
    </source>
</evidence>
<proteinExistence type="inferred from homology"/>
<feature type="transmembrane region" description="Helical" evidence="8">
    <location>
        <begin position="329"/>
        <end position="348"/>
    </location>
</feature>
<protein>
    <submittedName>
        <fullName evidence="9">Alpha-1,2-mannosyltransferase</fullName>
    </submittedName>
</protein>
<reference evidence="9 10" key="1">
    <citation type="submission" date="2022-06" db="EMBL/GenBank/DDBJ databases">
        <title>Genomic Encyclopedia of Archaeal and Bacterial Type Strains, Phase II (KMG-II): from individual species to whole genera.</title>
        <authorList>
            <person name="Goeker M."/>
        </authorList>
    </citation>
    <scope>NUCLEOTIDE SEQUENCE [LARGE SCALE GENOMIC DNA]</scope>
    <source>
        <strain evidence="9 10">DSM 44255</strain>
    </source>
</reference>
<evidence type="ECO:0000313" key="10">
    <source>
        <dbReference type="Proteomes" id="UP001205185"/>
    </source>
</evidence>
<dbReference type="Pfam" id="PF09594">
    <property type="entry name" value="GT87"/>
    <property type="match status" value="1"/>
</dbReference>
<keyword evidence="5 8" id="KW-1133">Transmembrane helix</keyword>
<comment type="subcellular location">
    <subcellularLocation>
        <location evidence="1">Cell membrane</location>
        <topology evidence="1">Multi-pass membrane protein</topology>
    </subcellularLocation>
</comment>
<dbReference type="EMBL" id="JAMTCO010000013">
    <property type="protein sequence ID" value="MCP2272715.1"/>
    <property type="molecule type" value="Genomic_DNA"/>
</dbReference>
<feature type="transmembrane region" description="Helical" evidence="8">
    <location>
        <begin position="296"/>
        <end position="317"/>
    </location>
</feature>
<evidence type="ECO:0000256" key="3">
    <source>
        <dbReference type="ARBA" id="ARBA00022679"/>
    </source>
</evidence>